<protein>
    <recommendedName>
        <fullName evidence="3">YpjP-like protein</fullName>
    </recommendedName>
</protein>
<dbReference type="Pfam" id="PF14005">
    <property type="entry name" value="YpjP"/>
    <property type="match status" value="1"/>
</dbReference>
<dbReference type="AlphaFoldDB" id="A0A0C2V547"/>
<evidence type="ECO:0000313" key="1">
    <source>
        <dbReference type="EMBL" id="KIL44132.1"/>
    </source>
</evidence>
<dbReference type="STRING" id="889306.KP78_30960"/>
<dbReference type="RefSeq" id="WP_041090046.1">
    <property type="nucleotide sequence ID" value="NZ_JXRP01000019.1"/>
</dbReference>
<sequence length="198" mass="22584">MPNWIKKSLVVLISIITFGMVTPNDLLADQPKDDSNQSNKSVSSIETVQQSETQIKTITSKEEVIQELIEEADVLTQIKLGDRILPRIENEFQTIILPKMEQAIQEVVVAYPNAQYQHLIISPSIGKGDGERIFNIMDEKTGEDVIRFHVRRDQPPLEGYSFNFHYHSHHDGFESHHTLATVYWGKDTPAKFGSKMVH</sequence>
<dbReference type="PATRIC" id="fig|889306.3.peg.3109"/>
<reference evidence="1 2" key="1">
    <citation type="submission" date="2015-01" db="EMBL/GenBank/DDBJ databases">
        <title>Genome sequencing of Jeotgalibacillus soli.</title>
        <authorList>
            <person name="Goh K.M."/>
            <person name="Chan K.-G."/>
            <person name="Yaakop A.S."/>
            <person name="Ee R."/>
            <person name="Gan H.M."/>
            <person name="Chan C.S."/>
        </authorList>
    </citation>
    <scope>NUCLEOTIDE SEQUENCE [LARGE SCALE GENOMIC DNA]</scope>
    <source>
        <strain evidence="1 2">P9</strain>
    </source>
</reference>
<dbReference type="OrthoDB" id="2435352at2"/>
<dbReference type="Proteomes" id="UP000031938">
    <property type="component" value="Unassembled WGS sequence"/>
</dbReference>
<accession>A0A0C2V547</accession>
<evidence type="ECO:0000313" key="2">
    <source>
        <dbReference type="Proteomes" id="UP000031938"/>
    </source>
</evidence>
<gene>
    <name evidence="1" type="ORF">KP78_30960</name>
</gene>
<comment type="caution">
    <text evidence="1">The sequence shown here is derived from an EMBL/GenBank/DDBJ whole genome shotgun (WGS) entry which is preliminary data.</text>
</comment>
<evidence type="ECO:0008006" key="3">
    <source>
        <dbReference type="Google" id="ProtNLM"/>
    </source>
</evidence>
<dbReference type="InterPro" id="IPR025616">
    <property type="entry name" value="YpjP"/>
</dbReference>
<organism evidence="1 2">
    <name type="scientific">Jeotgalibacillus soli</name>
    <dbReference type="NCBI Taxonomy" id="889306"/>
    <lineage>
        <taxon>Bacteria</taxon>
        <taxon>Bacillati</taxon>
        <taxon>Bacillota</taxon>
        <taxon>Bacilli</taxon>
        <taxon>Bacillales</taxon>
        <taxon>Caryophanaceae</taxon>
        <taxon>Jeotgalibacillus</taxon>
    </lineage>
</organism>
<dbReference type="EMBL" id="JXRP01000019">
    <property type="protein sequence ID" value="KIL44132.1"/>
    <property type="molecule type" value="Genomic_DNA"/>
</dbReference>
<proteinExistence type="predicted"/>
<keyword evidence="2" id="KW-1185">Reference proteome</keyword>
<name>A0A0C2V547_9BACL</name>